<reference evidence="1" key="1">
    <citation type="submission" date="2021-01" db="EMBL/GenBank/DDBJ databases">
        <title>Genome sequence of strain Noviherbaspirillum sp. DKR-6.</title>
        <authorList>
            <person name="Chaudhary D.K."/>
        </authorList>
    </citation>
    <scope>NUCLEOTIDE SEQUENCE</scope>
    <source>
        <strain evidence="1">DKR-6</strain>
    </source>
</reference>
<evidence type="ECO:0000313" key="1">
    <source>
        <dbReference type="EMBL" id="MBK4736093.1"/>
    </source>
</evidence>
<dbReference type="AlphaFoldDB" id="A0A934W7W2"/>
<sequence>MMNRLYVDQPISTCSGVGAIMSASSEGFECWPHAQLSEHLLAWAKASIEQLLDGLYNSSTGKMKSAAKRAIEKAESLHPLIRTRWGCVTGQTCKSYDSAKVRCHLVQIHVHKAEALELPEIIDQFGTGEYFNPFADAVTDFLQGFVDNYNAQESRYPVKLTLGENYAVAELSTRYRVAGGIKEESLAFVSLMTFLSGLFSNGTMDRIIEDACNDKVLVNALLEKRHTFRTHRKLRRMPGGGLDNWKGRRYGDLPELSDVAAAEFIYTSGLELKNWPYATMPSAITKPYLQFWRQESMNPKFCDSQEEADEELKRALQVTAEPDAMIRTQWGMLLIVRKEETVDDMRYGEYKVFVHASAAWGRDDDFHLVGGKLEDLLMESTGMLTDRCPDYPIDVEMVVGIGSALVEFTCEFDPVDGEESERNCREALCYYVFLILALGILGKAVERSLRRKEIDHFEA</sequence>
<protein>
    <submittedName>
        <fullName evidence="1">Uncharacterized protein</fullName>
    </submittedName>
</protein>
<organism evidence="1 2">
    <name type="scientific">Noviherbaspirillum pedocola</name>
    <dbReference type="NCBI Taxonomy" id="2801341"/>
    <lineage>
        <taxon>Bacteria</taxon>
        <taxon>Pseudomonadati</taxon>
        <taxon>Pseudomonadota</taxon>
        <taxon>Betaproteobacteria</taxon>
        <taxon>Burkholderiales</taxon>
        <taxon>Oxalobacteraceae</taxon>
        <taxon>Noviherbaspirillum</taxon>
    </lineage>
</organism>
<comment type="caution">
    <text evidence="1">The sequence shown here is derived from an EMBL/GenBank/DDBJ whole genome shotgun (WGS) entry which is preliminary data.</text>
</comment>
<proteinExistence type="predicted"/>
<gene>
    <name evidence="1" type="ORF">JJB74_15835</name>
</gene>
<accession>A0A934W7W2</accession>
<evidence type="ECO:0000313" key="2">
    <source>
        <dbReference type="Proteomes" id="UP000622890"/>
    </source>
</evidence>
<dbReference type="EMBL" id="JAEPBG010000006">
    <property type="protein sequence ID" value="MBK4736093.1"/>
    <property type="molecule type" value="Genomic_DNA"/>
</dbReference>
<name>A0A934W7W2_9BURK</name>
<keyword evidence="2" id="KW-1185">Reference proteome</keyword>
<dbReference type="RefSeq" id="WP_234484212.1">
    <property type="nucleotide sequence ID" value="NZ_JAEPBG010000006.1"/>
</dbReference>
<dbReference type="Proteomes" id="UP000622890">
    <property type="component" value="Unassembled WGS sequence"/>
</dbReference>